<dbReference type="RefSeq" id="WP_005872187.1">
    <property type="nucleotide sequence ID" value="NZ_ACYG01000027.1"/>
</dbReference>
<dbReference type="GO" id="GO:0016020">
    <property type="term" value="C:membrane"/>
    <property type="evidence" value="ECO:0007669"/>
    <property type="project" value="InterPro"/>
</dbReference>
<evidence type="ECO:0000313" key="3">
    <source>
        <dbReference type="EMBL" id="EEV17172.1"/>
    </source>
</evidence>
<comment type="caution">
    <text evidence="3">The sequence shown here is derived from an EMBL/GenBank/DDBJ whole genome shotgun (WGS) entry which is preliminary data.</text>
</comment>
<dbReference type="EMBL" id="ACYG01000027">
    <property type="protein sequence ID" value="EEV17172.1"/>
    <property type="molecule type" value="Genomic_DNA"/>
</dbReference>
<dbReference type="OrthoDB" id="5525175at2"/>
<evidence type="ECO:0000259" key="2">
    <source>
        <dbReference type="Pfam" id="PF01464"/>
    </source>
</evidence>
<dbReference type="PANTHER" id="PTHR37423">
    <property type="entry name" value="SOLUBLE LYTIC MUREIN TRANSGLYCOSYLASE-RELATED"/>
    <property type="match status" value="1"/>
</dbReference>
<dbReference type="InterPro" id="IPR008258">
    <property type="entry name" value="Transglycosylase_SLT_dom_1"/>
</dbReference>
<organism evidence="3 4">
    <name type="scientific">Campylobacter gracilis RM3268</name>
    <dbReference type="NCBI Taxonomy" id="553220"/>
    <lineage>
        <taxon>Bacteria</taxon>
        <taxon>Pseudomonadati</taxon>
        <taxon>Campylobacterota</taxon>
        <taxon>Epsilonproteobacteria</taxon>
        <taxon>Campylobacterales</taxon>
        <taxon>Campylobacteraceae</taxon>
        <taxon>Campylobacter</taxon>
    </lineage>
</organism>
<name>C8PJR7_9BACT</name>
<dbReference type="InterPro" id="IPR000189">
    <property type="entry name" value="Transglyc_AS"/>
</dbReference>
<dbReference type="PANTHER" id="PTHR37423:SF2">
    <property type="entry name" value="MEMBRANE-BOUND LYTIC MUREIN TRANSGLYCOSYLASE C"/>
    <property type="match status" value="1"/>
</dbReference>
<reference evidence="3 4" key="1">
    <citation type="submission" date="2009-07" db="EMBL/GenBank/DDBJ databases">
        <authorList>
            <person name="Madupu R."/>
            <person name="Sebastian Y."/>
            <person name="Durkin A.S."/>
            <person name="Torralba M."/>
            <person name="Methe B."/>
            <person name="Sutton G.G."/>
            <person name="Strausberg R.L."/>
            <person name="Nelson K.E."/>
        </authorList>
    </citation>
    <scope>NUCLEOTIDE SEQUENCE [LARGE SCALE GENOMIC DNA]</scope>
    <source>
        <strain evidence="3 4">RM3268</strain>
    </source>
</reference>
<dbReference type="CDD" id="cd13401">
    <property type="entry name" value="Slt70-like"/>
    <property type="match status" value="1"/>
</dbReference>
<evidence type="ECO:0000313" key="4">
    <source>
        <dbReference type="Proteomes" id="UP000005709"/>
    </source>
</evidence>
<dbReference type="Pfam" id="PF01464">
    <property type="entry name" value="SLT"/>
    <property type="match status" value="1"/>
</dbReference>
<accession>C8PJR7</accession>
<dbReference type="PROSITE" id="PS00922">
    <property type="entry name" value="TRANSGLYCOSYLASE"/>
    <property type="match status" value="1"/>
</dbReference>
<evidence type="ECO:0000256" key="1">
    <source>
        <dbReference type="ARBA" id="ARBA00007734"/>
    </source>
</evidence>
<dbReference type="GO" id="GO:0008933">
    <property type="term" value="F:peptidoglycan lytic transglycosylase activity"/>
    <property type="evidence" value="ECO:0007669"/>
    <property type="project" value="InterPro"/>
</dbReference>
<feature type="domain" description="Transglycosylase SLT" evidence="2">
    <location>
        <begin position="389"/>
        <end position="488"/>
    </location>
</feature>
<dbReference type="GO" id="GO:0000270">
    <property type="term" value="P:peptidoglycan metabolic process"/>
    <property type="evidence" value="ECO:0007669"/>
    <property type="project" value="InterPro"/>
</dbReference>
<dbReference type="SUPFAM" id="SSF53955">
    <property type="entry name" value="Lysozyme-like"/>
    <property type="match status" value="1"/>
</dbReference>
<dbReference type="Proteomes" id="UP000005709">
    <property type="component" value="Unassembled WGS sequence"/>
</dbReference>
<keyword evidence="4" id="KW-1185">Reference proteome</keyword>
<comment type="similarity">
    <text evidence="1">Belongs to the transglycosylase Slt family.</text>
</comment>
<protein>
    <submittedName>
        <fullName evidence="3">Transglycosylase SLT domain protein</fullName>
    </submittedName>
</protein>
<dbReference type="AlphaFoldDB" id="C8PJR7"/>
<proteinExistence type="inferred from homology"/>
<sequence length="554" mass="63134">MRAICKFCLILTLLCTASSGKILSYEQIKDEPKSLAKDYYIYRLIDETKYNKAEIRALKQSIFRYKGKLKEKLDRIFGAIRPPKRPDRCAGVTAANILDANLTCKKARSYPNFIAKLSPSVREMLASQLEKYQDAASKNAVNLLRGFNDENPSEYFMQSRNAQNYFLYYDYLKGAGKDALIDIDADAAFVSELASQKGFKAVLNDALINRKYPHLRRSLTGVDPSAVEKDVAFMLGVNAVMQGDEGAALAFFNRAAASFEKPHDVHNAKFWIYLLNGDQNVLRQLASSDYYSLYALYAKEVLGDRNLNIIIPNPAKNSIEGYDITDPFAWVRTKNSADRMSRPQLLEFAKKFDTKQSIGEYSYIMNKASGGKDNFYPTPFMEYIGDGDNRRKALILALARQESRFVPASVSTSYALGMMQFMPFLANEIGKKQLKIDGFDQDDMFRPEVAYRFANIHIDWLERKIYSPVFIAYAYNGGLGLVKKMLQRGDMFNKGKFEPWLSMELVPYAESRDYGKKVLANFIIYSQILDPRAKISVQQELQDLLIPNRSDDFR</sequence>
<dbReference type="Gene3D" id="1.10.530.10">
    <property type="match status" value="1"/>
</dbReference>
<gene>
    <name evidence="3" type="ORF">CAMGR0001_1467</name>
</gene>
<dbReference type="STRING" id="824.CGRAC_0763"/>
<dbReference type="InterPro" id="IPR023346">
    <property type="entry name" value="Lysozyme-like_dom_sf"/>
</dbReference>
<dbReference type="eggNOG" id="COG0741">
    <property type="taxonomic scope" value="Bacteria"/>
</dbReference>